<protein>
    <submittedName>
        <fullName evidence="2">PAS domain-containing protein</fullName>
    </submittedName>
</protein>
<organism evidence="2 3">
    <name type="scientific">Streptomyces formicae</name>
    <dbReference type="NCBI Taxonomy" id="1616117"/>
    <lineage>
        <taxon>Bacteria</taxon>
        <taxon>Bacillati</taxon>
        <taxon>Actinomycetota</taxon>
        <taxon>Actinomycetes</taxon>
        <taxon>Kitasatosporales</taxon>
        <taxon>Streptomycetaceae</taxon>
        <taxon>Streptomyces</taxon>
    </lineage>
</organism>
<dbReference type="InterPro" id="IPR013656">
    <property type="entry name" value="PAS_4"/>
</dbReference>
<keyword evidence="3" id="KW-1185">Reference proteome</keyword>
<name>A0ABY3WLR3_9ACTN</name>
<feature type="domain" description="PAS" evidence="1">
    <location>
        <begin position="204"/>
        <end position="250"/>
    </location>
</feature>
<evidence type="ECO:0000313" key="3">
    <source>
        <dbReference type="Proteomes" id="UP000828924"/>
    </source>
</evidence>
<dbReference type="Proteomes" id="UP000828924">
    <property type="component" value="Chromosome"/>
</dbReference>
<dbReference type="InterPro" id="IPR000014">
    <property type="entry name" value="PAS"/>
</dbReference>
<dbReference type="PANTHER" id="PTHR44757:SF2">
    <property type="entry name" value="BIOFILM ARCHITECTURE MAINTENANCE PROTEIN MBAA"/>
    <property type="match status" value="1"/>
</dbReference>
<reference evidence="2 3" key="1">
    <citation type="submission" date="2021-03" db="EMBL/GenBank/DDBJ databases">
        <title>Complete genome of Streptomyces formicae strain 1H-GS9 (DSM 100524).</title>
        <authorList>
            <person name="Atanasov K.E."/>
            <person name="Altabella T."/>
            <person name="Ferrer A."/>
        </authorList>
    </citation>
    <scope>NUCLEOTIDE SEQUENCE [LARGE SCALE GENOMIC DNA]</scope>
    <source>
        <strain evidence="2 3">1H-GS9</strain>
    </source>
</reference>
<dbReference type="InterPro" id="IPR035965">
    <property type="entry name" value="PAS-like_dom_sf"/>
</dbReference>
<dbReference type="Pfam" id="PF08448">
    <property type="entry name" value="PAS_4"/>
    <property type="match status" value="2"/>
</dbReference>
<evidence type="ECO:0000259" key="1">
    <source>
        <dbReference type="PROSITE" id="PS50112"/>
    </source>
</evidence>
<gene>
    <name evidence="2" type="ORF">J4032_12690</name>
</gene>
<dbReference type="SMART" id="SM00091">
    <property type="entry name" value="PAS"/>
    <property type="match status" value="3"/>
</dbReference>
<dbReference type="InterPro" id="IPR016032">
    <property type="entry name" value="Sig_transdc_resp-reg_C-effctor"/>
</dbReference>
<dbReference type="NCBIfam" id="TIGR00229">
    <property type="entry name" value="sensory_box"/>
    <property type="match status" value="1"/>
</dbReference>
<dbReference type="RefSeq" id="WP_242330883.1">
    <property type="nucleotide sequence ID" value="NZ_CP071872.1"/>
</dbReference>
<dbReference type="Gene3D" id="3.30.450.20">
    <property type="entry name" value="PAS domain"/>
    <property type="match status" value="2"/>
</dbReference>
<dbReference type="InterPro" id="IPR000792">
    <property type="entry name" value="Tscrpt_reg_LuxR_C"/>
</dbReference>
<proteinExistence type="predicted"/>
<dbReference type="EMBL" id="CP071872">
    <property type="protein sequence ID" value="UNM12277.1"/>
    <property type="molecule type" value="Genomic_DNA"/>
</dbReference>
<evidence type="ECO:0000313" key="2">
    <source>
        <dbReference type="EMBL" id="UNM12277.1"/>
    </source>
</evidence>
<accession>A0ABY3WLR3</accession>
<dbReference type="CDD" id="cd00130">
    <property type="entry name" value="PAS"/>
    <property type="match status" value="2"/>
</dbReference>
<dbReference type="Gene3D" id="1.10.10.10">
    <property type="entry name" value="Winged helix-like DNA-binding domain superfamily/Winged helix DNA-binding domain"/>
    <property type="match status" value="1"/>
</dbReference>
<dbReference type="InterPro" id="IPR036388">
    <property type="entry name" value="WH-like_DNA-bd_sf"/>
</dbReference>
<sequence length="537" mass="58417">MADSESHIVMSDGAIFETPESRSALEQSCTVAEFFGLQSEEVPVDMQSSHLVHKAGRVLQVHAGIRQEADENISASFGYAVDVTPFIRSEEEFKLSVQQSRQPAFLVDAQSHFAWGNQAMLDRLGHGKEMTAGDPSSNLLHKIGAVPVERNPQPSCEKITFPMPDGDELDGYLFPVRRKTGEVVRCGILEATHLRDQSSTPLPAESYLAHCMKALPIHAYLKDSDLRFTWVSPAALRRMGLTLEQVVGRTYADLGATALAGLGGRQDAQVLAEQRGQTFDNTFTHEDGSPGRCVGYSFPVEKAGEKAVGGAFIDKSEETRLGGLLSERDAFWNALFDHSPTAHVIADLDLKITDANGAFADLLGSCRSSLRGQHLAEVIPLAETDRERALLEDLLSGRRSQYRLDKKMARSSGGAVVAISALFTMVRSADRAPHAVLVMINTVQAQVPTLGQNPRAWDEADLRLLTAVAGGASDSQAARLLRMGESTVRLRLSRLKRRLGATNRAHLVARAYEKGLLPARSPQSLEDRSATRDAIAA</sequence>
<dbReference type="SMART" id="SM00421">
    <property type="entry name" value="HTH_LUXR"/>
    <property type="match status" value="1"/>
</dbReference>
<dbReference type="InterPro" id="IPR052155">
    <property type="entry name" value="Biofilm_reg_signaling"/>
</dbReference>
<dbReference type="PANTHER" id="PTHR44757">
    <property type="entry name" value="DIGUANYLATE CYCLASE DGCP"/>
    <property type="match status" value="1"/>
</dbReference>
<dbReference type="SUPFAM" id="SSF55785">
    <property type="entry name" value="PYP-like sensor domain (PAS domain)"/>
    <property type="match status" value="2"/>
</dbReference>
<dbReference type="PROSITE" id="PS50112">
    <property type="entry name" value="PAS"/>
    <property type="match status" value="1"/>
</dbReference>
<dbReference type="SUPFAM" id="SSF46894">
    <property type="entry name" value="C-terminal effector domain of the bipartite response regulators"/>
    <property type="match status" value="1"/>
</dbReference>